<organism evidence="3">
    <name type="scientific">Actinoplanes campanulatus</name>
    <dbReference type="NCBI Taxonomy" id="113559"/>
    <lineage>
        <taxon>Bacteria</taxon>
        <taxon>Bacillati</taxon>
        <taxon>Actinomycetota</taxon>
        <taxon>Actinomycetes</taxon>
        <taxon>Micromonosporales</taxon>
        <taxon>Micromonosporaceae</taxon>
        <taxon>Actinoplanes</taxon>
    </lineage>
</organism>
<sequence>MREHTDTYEALAQRCENAARELEHVGENAAEVLTERGYGDWIDSGRIDPQTWGNTHTNAAYAARAYAAELRTEAGDNPTGRMDRDRLAQAERVAKAAELGGILIDGRPMAERTAQSGMYGTETDRVLWEAGTHPDQVKAAEIEATGRFTHVAETINGIEQVPFWRLGGPTDESTNTRHVARTDSDGDEF</sequence>
<keyword evidence="1" id="KW-0175">Coiled coil</keyword>
<evidence type="ECO:0000256" key="1">
    <source>
        <dbReference type="SAM" id="Coils"/>
    </source>
</evidence>
<dbReference type="RefSeq" id="WP_204296004.1">
    <property type="nucleotide sequence ID" value="NZ_BAAAGQ010000041.1"/>
</dbReference>
<name>A0ABQ3WGY2_9ACTN</name>
<accession>A0ABQ3WGY2</accession>
<comment type="caution">
    <text evidence="3">The sequence shown here is derived from an EMBL/GenBank/DDBJ whole genome shotgun (WGS) entry which is preliminary data.</text>
</comment>
<feature type="region of interest" description="Disordered" evidence="2">
    <location>
        <begin position="166"/>
        <end position="189"/>
    </location>
</feature>
<dbReference type="EMBL" id="BOMF01000055">
    <property type="protein sequence ID" value="GID45508.1"/>
    <property type="molecule type" value="Genomic_DNA"/>
</dbReference>
<gene>
    <name evidence="3" type="ORF">Aca07nite_27830</name>
</gene>
<evidence type="ECO:0000256" key="2">
    <source>
        <dbReference type="SAM" id="MobiDB-lite"/>
    </source>
</evidence>
<protein>
    <submittedName>
        <fullName evidence="3">Uncharacterized protein</fullName>
    </submittedName>
</protein>
<reference evidence="3" key="1">
    <citation type="submission" date="2021-01" db="EMBL/GenBank/DDBJ databases">
        <title>Whole genome shotgun sequence of Actinoplanes capillaceus NBRC 16408.</title>
        <authorList>
            <person name="Komaki H."/>
            <person name="Tamura T."/>
        </authorList>
    </citation>
    <scope>NUCLEOTIDE SEQUENCE [LARGE SCALE GENOMIC DNA]</scope>
    <source>
        <strain evidence="3">NBRC 16408</strain>
    </source>
</reference>
<evidence type="ECO:0000313" key="3">
    <source>
        <dbReference type="EMBL" id="GID45508.1"/>
    </source>
</evidence>
<feature type="coiled-coil region" evidence="1">
    <location>
        <begin position="1"/>
        <end position="28"/>
    </location>
</feature>
<feature type="compositionally biased region" description="Basic and acidic residues" evidence="2">
    <location>
        <begin position="180"/>
        <end position="189"/>
    </location>
</feature>
<proteinExistence type="predicted"/>